<feature type="non-terminal residue" evidence="1">
    <location>
        <position position="1"/>
    </location>
</feature>
<proteinExistence type="predicted"/>
<dbReference type="Proteomes" id="UP000053904">
    <property type="component" value="Unassembled WGS sequence"/>
</dbReference>
<comment type="caution">
    <text evidence="1">The sequence shown here is derived from an EMBL/GenBank/DDBJ whole genome shotgun (WGS) entry which is preliminary data.</text>
</comment>
<protein>
    <submittedName>
        <fullName evidence="1">Preprotein translocase YidC subunit</fullName>
    </submittedName>
</protein>
<dbReference type="EMBL" id="LGGO01000102">
    <property type="protein sequence ID" value="KUK76802.1"/>
    <property type="molecule type" value="Genomic_DNA"/>
</dbReference>
<name>A0A101HH59_9BACT</name>
<accession>A0A101HH59</accession>
<sequence>MQKSMMFMFPLMTIFISVSAPAALGVYWVTQSIMLIVQYFILDFDRSKKGIQNLYTQMKSKYSRK</sequence>
<evidence type="ECO:0000313" key="1">
    <source>
        <dbReference type="EMBL" id="KUK76802.1"/>
    </source>
</evidence>
<reference evidence="2" key="1">
    <citation type="journal article" date="2015" name="MBio">
        <title>Genome-Resolved Metagenomic Analysis Reveals Roles for Candidate Phyla and Other Microbial Community Members in Biogeochemical Transformations in Oil Reservoirs.</title>
        <authorList>
            <person name="Hu P."/>
            <person name="Tom L."/>
            <person name="Singh A."/>
            <person name="Thomas B.C."/>
            <person name="Baker B.J."/>
            <person name="Piceno Y.M."/>
            <person name="Andersen G.L."/>
            <person name="Banfield J.F."/>
        </authorList>
    </citation>
    <scope>NUCLEOTIDE SEQUENCE [LARGE SCALE GENOMIC DNA]</scope>
</reference>
<dbReference type="AlphaFoldDB" id="A0A101HH59"/>
<gene>
    <name evidence="1" type="ORF">XD93_0713</name>
</gene>
<organism evidence="1 2">
    <name type="scientific">candidate division WS6 bacterium 34_10</name>
    <dbReference type="NCBI Taxonomy" id="1641389"/>
    <lineage>
        <taxon>Bacteria</taxon>
        <taxon>Candidatus Dojkabacteria</taxon>
    </lineage>
</organism>
<evidence type="ECO:0000313" key="2">
    <source>
        <dbReference type="Proteomes" id="UP000053904"/>
    </source>
</evidence>